<comment type="caution">
    <text evidence="4">The sequence shown here is derived from an EMBL/GenBank/DDBJ whole genome shotgun (WGS) entry which is preliminary data.</text>
</comment>
<evidence type="ECO:0008006" key="6">
    <source>
        <dbReference type="Google" id="ProtNLM"/>
    </source>
</evidence>
<evidence type="ECO:0000256" key="1">
    <source>
        <dbReference type="SAM" id="MobiDB-lite"/>
    </source>
</evidence>
<feature type="domain" description="Periplasmic copper-binding protein NosD beta helix" evidence="2">
    <location>
        <begin position="274"/>
        <end position="437"/>
    </location>
</feature>
<proteinExistence type="predicted"/>
<feature type="region of interest" description="Disordered" evidence="1">
    <location>
        <begin position="15"/>
        <end position="46"/>
    </location>
</feature>
<evidence type="ECO:0000313" key="5">
    <source>
        <dbReference type="Proteomes" id="UP000324479"/>
    </source>
</evidence>
<dbReference type="InterPro" id="IPR011050">
    <property type="entry name" value="Pectin_lyase_fold/virulence"/>
</dbReference>
<protein>
    <recommendedName>
        <fullName evidence="6">Pectate lyase superfamily protein</fullName>
    </recommendedName>
</protein>
<dbReference type="Gene3D" id="2.160.20.10">
    <property type="entry name" value="Single-stranded right-handed beta-helix, Pectin lyase-like"/>
    <property type="match status" value="3"/>
</dbReference>
<feature type="domain" description="Right handed beta helix" evidence="3">
    <location>
        <begin position="150"/>
        <end position="253"/>
    </location>
</feature>
<organism evidence="4 5">
    <name type="scientific">Roseiconus nitratireducens</name>
    <dbReference type="NCBI Taxonomy" id="2605748"/>
    <lineage>
        <taxon>Bacteria</taxon>
        <taxon>Pseudomonadati</taxon>
        <taxon>Planctomycetota</taxon>
        <taxon>Planctomycetia</taxon>
        <taxon>Pirellulales</taxon>
        <taxon>Pirellulaceae</taxon>
        <taxon>Roseiconus</taxon>
    </lineage>
</organism>
<evidence type="ECO:0000313" key="4">
    <source>
        <dbReference type="EMBL" id="KAA5545564.1"/>
    </source>
</evidence>
<dbReference type="InterPro" id="IPR006626">
    <property type="entry name" value="PbH1"/>
</dbReference>
<dbReference type="EMBL" id="VWOX01000003">
    <property type="protein sequence ID" value="KAA5545564.1"/>
    <property type="molecule type" value="Genomic_DNA"/>
</dbReference>
<accession>A0A5M6DDG7</accession>
<dbReference type="Proteomes" id="UP000324479">
    <property type="component" value="Unassembled WGS sequence"/>
</dbReference>
<dbReference type="InterPro" id="IPR007742">
    <property type="entry name" value="NosD_dom"/>
</dbReference>
<dbReference type="Pfam" id="PF05048">
    <property type="entry name" value="NosD"/>
    <property type="match status" value="1"/>
</dbReference>
<dbReference type="AlphaFoldDB" id="A0A5M6DDG7"/>
<dbReference type="SMART" id="SM00710">
    <property type="entry name" value="PbH1"/>
    <property type="match status" value="9"/>
</dbReference>
<evidence type="ECO:0000259" key="2">
    <source>
        <dbReference type="Pfam" id="PF05048"/>
    </source>
</evidence>
<name>A0A5M6DDG7_9BACT</name>
<dbReference type="InterPro" id="IPR039448">
    <property type="entry name" value="Beta_helix"/>
</dbReference>
<dbReference type="SUPFAM" id="SSF51126">
    <property type="entry name" value="Pectin lyase-like"/>
    <property type="match status" value="2"/>
</dbReference>
<dbReference type="InterPro" id="IPR012334">
    <property type="entry name" value="Pectin_lyas_fold"/>
</dbReference>
<evidence type="ECO:0000259" key="3">
    <source>
        <dbReference type="Pfam" id="PF13229"/>
    </source>
</evidence>
<reference evidence="4 5" key="1">
    <citation type="submission" date="2019-08" db="EMBL/GenBank/DDBJ databases">
        <authorList>
            <person name="Dhanesh K."/>
            <person name="Kumar G."/>
            <person name="Sasikala C."/>
            <person name="Venkata Ramana C."/>
        </authorList>
    </citation>
    <scope>NUCLEOTIDE SEQUENCE [LARGE SCALE GENOMIC DNA]</scope>
    <source>
        <strain evidence="4 5">JC645</strain>
    </source>
</reference>
<feature type="compositionally biased region" description="Low complexity" evidence="1">
    <location>
        <begin position="29"/>
        <end position="42"/>
    </location>
</feature>
<dbReference type="Pfam" id="PF13229">
    <property type="entry name" value="Beta_helix"/>
    <property type="match status" value="1"/>
</dbReference>
<gene>
    <name evidence="4" type="ORF">FYK55_05450</name>
</gene>
<keyword evidence="5" id="KW-1185">Reference proteome</keyword>
<sequence>MLSCITLLATSVARAQSAPQPGSERRPSTETSSPETTAAAGPWVPDLVGNGTVDESAAIQRAVDRGAGALRFHKGTYRLTKTIEIDLDRVGVCSIVGDGVATFWMDGPGPAFRFVGTHRGTAAPATVQPAVWRNERTPLVDGIEIVGRHPESCGIEASGTMQLTLSRLTVRETQHAVHLVDRNRNVVLSQCHLYHNRGVGVFLDQLNLHQINIDNCHISYNGGGGVVAKNSEIRNLQIGTCDIEGNMGGPDSEPTANIWLDSSNASIGEVAIVGCTIQHTHDAPQSANIRINGRSTPRPFTDELRHGNVTIASNVLSDVQVNVELTDVRGAAITGNTLWKGYTANLLLRGCSQVVMTGNVLDRNPRYHYGDGAQAKLGVALTDCHDCLLSGNLFHGAVLQDAAISIRRSKRILLTGCSILDYGAVGIRLEDVSDSRISDCLIRHDKDDRSIALQQRDVRGTVIQPDLLNVEQDDEK</sequence>